<dbReference type="Proteomes" id="UP000694393">
    <property type="component" value="Unplaced"/>
</dbReference>
<evidence type="ECO:0000256" key="2">
    <source>
        <dbReference type="SAM" id="MobiDB-lite"/>
    </source>
</evidence>
<protein>
    <recommendedName>
        <fullName evidence="3">AKNA domain-containing protein</fullName>
    </recommendedName>
</protein>
<reference evidence="4" key="1">
    <citation type="submission" date="2025-08" db="UniProtKB">
        <authorList>
            <consortium name="Ensembl"/>
        </authorList>
    </citation>
    <scope>IDENTIFICATION</scope>
</reference>
<sequence length="293" mass="32664">MISLPPASAKGEIHCLHSSNSLENKTKGEEMSQVLKEQAEQLKTKVKEFSKCVAQEAFPLQDRYLMLKELKRHLDILERNYLATKEEHRGLQLQNYNHKSISIGEFDPDRKVEGKIFSLGMMLEDVKEKIDDNICSPSPSLFTTSPMSPLLTSSESGCSSCSLLLESPTVSSVCDPPERTASKMNFFNNERNEGENRSLAIEVIPKKTSQLSLQDNYDPFPEVQLGLQKRDASACVKEMEPLEKAGLPANKSSSDVMQCFHPPGADNGIGDLKSHRQLTLNQKPNADQENPNV</sequence>
<accession>A0A8C8R932</accession>
<name>A0A8C8R932_9SAUR</name>
<dbReference type="InterPro" id="IPR022150">
    <property type="entry name" value="AKNA_dom"/>
</dbReference>
<dbReference type="PANTHER" id="PTHR21510:SF16">
    <property type="entry name" value="PROTEIN AKNAD1"/>
    <property type="match status" value="1"/>
</dbReference>
<dbReference type="Pfam" id="PF12443">
    <property type="entry name" value="AKNA"/>
    <property type="match status" value="1"/>
</dbReference>
<keyword evidence="5" id="KW-1185">Reference proteome</keyword>
<dbReference type="InterPro" id="IPR052655">
    <property type="entry name" value="AKNA_Centrosome-Trans_reg"/>
</dbReference>
<evidence type="ECO:0000259" key="3">
    <source>
        <dbReference type="Pfam" id="PF12443"/>
    </source>
</evidence>
<evidence type="ECO:0000313" key="4">
    <source>
        <dbReference type="Ensembl" id="ENSPCEP00000002049.1"/>
    </source>
</evidence>
<evidence type="ECO:0000313" key="5">
    <source>
        <dbReference type="Proteomes" id="UP000694393"/>
    </source>
</evidence>
<evidence type="ECO:0000256" key="1">
    <source>
        <dbReference type="SAM" id="Coils"/>
    </source>
</evidence>
<feature type="domain" description="AKNA" evidence="3">
    <location>
        <begin position="6"/>
        <end position="70"/>
    </location>
</feature>
<dbReference type="Ensembl" id="ENSPCET00000002120.1">
    <property type="protein sequence ID" value="ENSPCEP00000002049.1"/>
    <property type="gene ID" value="ENSPCEG00000001711.1"/>
</dbReference>
<proteinExistence type="predicted"/>
<reference evidence="4" key="2">
    <citation type="submission" date="2025-09" db="UniProtKB">
        <authorList>
            <consortium name="Ensembl"/>
        </authorList>
    </citation>
    <scope>IDENTIFICATION</scope>
</reference>
<organism evidence="4 5">
    <name type="scientific">Pelusios castaneus</name>
    <name type="common">West African mud turtle</name>
    <dbReference type="NCBI Taxonomy" id="367368"/>
    <lineage>
        <taxon>Eukaryota</taxon>
        <taxon>Metazoa</taxon>
        <taxon>Chordata</taxon>
        <taxon>Craniata</taxon>
        <taxon>Vertebrata</taxon>
        <taxon>Euteleostomi</taxon>
        <taxon>Archelosauria</taxon>
        <taxon>Testudinata</taxon>
        <taxon>Testudines</taxon>
        <taxon>Pleurodira</taxon>
        <taxon>Pelomedusidae</taxon>
        <taxon>Pelusios</taxon>
    </lineage>
</organism>
<feature type="coiled-coil region" evidence="1">
    <location>
        <begin position="67"/>
        <end position="94"/>
    </location>
</feature>
<keyword evidence="1" id="KW-0175">Coiled coil</keyword>
<dbReference type="AlphaFoldDB" id="A0A8C8R932"/>
<dbReference type="PANTHER" id="PTHR21510">
    <property type="entry name" value="AKNA DOMAIN-CONTAINING PROTEIN"/>
    <property type="match status" value="1"/>
</dbReference>
<feature type="region of interest" description="Disordered" evidence="2">
    <location>
        <begin position="246"/>
        <end position="272"/>
    </location>
</feature>